<dbReference type="EMBL" id="RYZI01000066">
    <property type="protein sequence ID" value="RWA11915.1"/>
    <property type="molecule type" value="Genomic_DNA"/>
</dbReference>
<sequence length="165" mass="17150">MAAQPALQRWFPWAAWPWIFNAPTFSIANGRMAAEVTKAGGIEFPHIAALDGYLGTASELLGHDSSSGKPLPVGVGFTTMVVTLVPEVVEALKSDEDLKTREIPVIAVGGIVNGKGIAAAMALGASGITMGTRLITCPESDAVPYVRRAILRSTDGGSTTTVLVS</sequence>
<dbReference type="AlphaFoldDB" id="A0A439DBX9"/>
<evidence type="ECO:0000313" key="2">
    <source>
        <dbReference type="Proteomes" id="UP000286045"/>
    </source>
</evidence>
<name>A0A439DBX9_9PEZI</name>
<protein>
    <submittedName>
        <fullName evidence="1">Uncharacterized protein</fullName>
    </submittedName>
</protein>
<organism evidence="1 2">
    <name type="scientific">Xylaria grammica</name>
    <dbReference type="NCBI Taxonomy" id="363999"/>
    <lineage>
        <taxon>Eukaryota</taxon>
        <taxon>Fungi</taxon>
        <taxon>Dikarya</taxon>
        <taxon>Ascomycota</taxon>
        <taxon>Pezizomycotina</taxon>
        <taxon>Sordariomycetes</taxon>
        <taxon>Xylariomycetidae</taxon>
        <taxon>Xylariales</taxon>
        <taxon>Xylariaceae</taxon>
        <taxon>Xylaria</taxon>
    </lineage>
</organism>
<comment type="caution">
    <text evidence="1">The sequence shown here is derived from an EMBL/GenBank/DDBJ whole genome shotgun (WGS) entry which is preliminary data.</text>
</comment>
<dbReference type="Proteomes" id="UP000286045">
    <property type="component" value="Unassembled WGS sequence"/>
</dbReference>
<dbReference type="SUPFAM" id="SSF51412">
    <property type="entry name" value="Inosine monophosphate dehydrogenase (IMPDH)"/>
    <property type="match status" value="1"/>
</dbReference>
<proteinExistence type="predicted"/>
<dbReference type="STRING" id="363999.A0A439DBX9"/>
<gene>
    <name evidence="1" type="ORF">EKO27_g3210</name>
</gene>
<dbReference type="Gene3D" id="3.20.20.70">
    <property type="entry name" value="Aldolase class I"/>
    <property type="match status" value="1"/>
</dbReference>
<dbReference type="PANTHER" id="PTHR32332">
    <property type="entry name" value="2-NITROPROPANE DIOXYGENASE"/>
    <property type="match status" value="1"/>
</dbReference>
<accession>A0A439DBX9</accession>
<dbReference type="Pfam" id="PF03060">
    <property type="entry name" value="NMO"/>
    <property type="match status" value="1"/>
</dbReference>
<reference evidence="1 2" key="1">
    <citation type="submission" date="2018-12" db="EMBL/GenBank/DDBJ databases">
        <title>Draft genome sequence of Xylaria grammica IHI A82.</title>
        <authorList>
            <person name="Buettner E."/>
            <person name="Kellner H."/>
        </authorList>
    </citation>
    <scope>NUCLEOTIDE SEQUENCE [LARGE SCALE GENOMIC DNA]</scope>
    <source>
        <strain evidence="1 2">IHI A82</strain>
    </source>
</reference>
<dbReference type="InterPro" id="IPR013785">
    <property type="entry name" value="Aldolase_TIM"/>
</dbReference>
<keyword evidence="2" id="KW-1185">Reference proteome</keyword>
<dbReference type="PANTHER" id="PTHR32332:SF34">
    <property type="entry name" value="2-NITROPROPANE DIOXYGENASE FAMILY, PUTATIVE-RELATED"/>
    <property type="match status" value="1"/>
</dbReference>
<evidence type="ECO:0000313" key="1">
    <source>
        <dbReference type="EMBL" id="RWA11915.1"/>
    </source>
</evidence>